<sequence length="265" mass="30468">MNAQDYARFVSHVYWDRKERFALERDLYPHWTMFAVQDGRFVYAIADDEGEAGFGDLVICPPHTSFHRRTVSPLSFHFLHFGLDTEGHESLRPGEELRLTGKISLADTERLSSDLRYLKLLASERDRSAQAHKQHLLNDLLRLASLEQAYLKAPVPAGIPPELQQAHQFMTAHAYAPLSMRNLADSLALSPVQLTRRFRAAYGLTPSEFVTELRLSRACRLLEETTLSIDKIASRCGYENGFYLSRVFRHKRGMTPSFYRKTHRV</sequence>
<evidence type="ECO:0000313" key="5">
    <source>
        <dbReference type="EMBL" id="NBD24733.1"/>
    </source>
</evidence>
<accession>A0ABW9XQ23</accession>
<dbReference type="RefSeq" id="WP_161743549.1">
    <property type="nucleotide sequence ID" value="NZ_JAAAMV010000009.1"/>
</dbReference>
<name>A0ABW9XQ23_9BACL</name>
<organism evidence="5 6">
    <name type="scientific">Paenibacillus glycinis</name>
    <dbReference type="NCBI Taxonomy" id="2697035"/>
    <lineage>
        <taxon>Bacteria</taxon>
        <taxon>Bacillati</taxon>
        <taxon>Bacillota</taxon>
        <taxon>Bacilli</taxon>
        <taxon>Bacillales</taxon>
        <taxon>Paenibacillaceae</taxon>
        <taxon>Paenibacillus</taxon>
    </lineage>
</organism>
<protein>
    <submittedName>
        <fullName evidence="5">Helix-turn-helix domain-containing protein</fullName>
    </submittedName>
</protein>
<dbReference type="InterPro" id="IPR037923">
    <property type="entry name" value="HTH-like"/>
</dbReference>
<dbReference type="PROSITE" id="PS01124">
    <property type="entry name" value="HTH_ARAC_FAMILY_2"/>
    <property type="match status" value="1"/>
</dbReference>
<dbReference type="SUPFAM" id="SSF51215">
    <property type="entry name" value="Regulatory protein AraC"/>
    <property type="match status" value="1"/>
</dbReference>
<dbReference type="PANTHER" id="PTHR43280">
    <property type="entry name" value="ARAC-FAMILY TRANSCRIPTIONAL REGULATOR"/>
    <property type="match status" value="1"/>
</dbReference>
<evidence type="ECO:0000259" key="4">
    <source>
        <dbReference type="PROSITE" id="PS01124"/>
    </source>
</evidence>
<keyword evidence="3" id="KW-0804">Transcription</keyword>
<keyword evidence="6" id="KW-1185">Reference proteome</keyword>
<dbReference type="Proteomes" id="UP000665561">
    <property type="component" value="Unassembled WGS sequence"/>
</dbReference>
<feature type="domain" description="HTH araC/xylS-type" evidence="4">
    <location>
        <begin position="164"/>
        <end position="262"/>
    </location>
</feature>
<gene>
    <name evidence="5" type="ORF">GT019_12690</name>
</gene>
<dbReference type="PROSITE" id="PS00041">
    <property type="entry name" value="HTH_ARAC_FAMILY_1"/>
    <property type="match status" value="1"/>
</dbReference>
<dbReference type="Pfam" id="PF12833">
    <property type="entry name" value="HTH_18"/>
    <property type="match status" value="1"/>
</dbReference>
<dbReference type="InterPro" id="IPR018060">
    <property type="entry name" value="HTH_AraC"/>
</dbReference>
<comment type="caution">
    <text evidence="5">The sequence shown here is derived from an EMBL/GenBank/DDBJ whole genome shotgun (WGS) entry which is preliminary data.</text>
</comment>
<evidence type="ECO:0000256" key="2">
    <source>
        <dbReference type="ARBA" id="ARBA00023125"/>
    </source>
</evidence>
<dbReference type="PANTHER" id="PTHR43280:SF2">
    <property type="entry name" value="HTH-TYPE TRANSCRIPTIONAL REGULATOR EXSA"/>
    <property type="match status" value="1"/>
</dbReference>
<evidence type="ECO:0000313" key="6">
    <source>
        <dbReference type="Proteomes" id="UP000665561"/>
    </source>
</evidence>
<dbReference type="Gene3D" id="1.10.10.60">
    <property type="entry name" value="Homeodomain-like"/>
    <property type="match status" value="2"/>
</dbReference>
<proteinExistence type="predicted"/>
<keyword evidence="1" id="KW-0805">Transcription regulation</keyword>
<dbReference type="InterPro" id="IPR009057">
    <property type="entry name" value="Homeodomain-like_sf"/>
</dbReference>
<keyword evidence="2" id="KW-0238">DNA-binding</keyword>
<dbReference type="EMBL" id="JAAAMV010000009">
    <property type="protein sequence ID" value="NBD24733.1"/>
    <property type="molecule type" value="Genomic_DNA"/>
</dbReference>
<dbReference type="SMART" id="SM00342">
    <property type="entry name" value="HTH_ARAC"/>
    <property type="match status" value="1"/>
</dbReference>
<dbReference type="InterPro" id="IPR018062">
    <property type="entry name" value="HTH_AraC-typ_CS"/>
</dbReference>
<reference evidence="5 6" key="1">
    <citation type="submission" date="2020-01" db="EMBL/GenBank/DDBJ databases">
        <title>Paenibacillus soybeanensis sp. nov. isolated from the nodules of soybean (Glycine max(L.) Merr).</title>
        <authorList>
            <person name="Wang H."/>
        </authorList>
    </citation>
    <scope>NUCLEOTIDE SEQUENCE [LARGE SCALE GENOMIC DNA]</scope>
    <source>
        <strain evidence="5 6">T1</strain>
    </source>
</reference>
<dbReference type="SUPFAM" id="SSF46689">
    <property type="entry name" value="Homeodomain-like"/>
    <property type="match status" value="2"/>
</dbReference>
<evidence type="ECO:0000256" key="3">
    <source>
        <dbReference type="ARBA" id="ARBA00023163"/>
    </source>
</evidence>
<evidence type="ECO:0000256" key="1">
    <source>
        <dbReference type="ARBA" id="ARBA00023015"/>
    </source>
</evidence>